<feature type="domain" description="IclR-ED" evidence="5">
    <location>
        <begin position="71"/>
        <end position="234"/>
    </location>
</feature>
<name>D7BQ31_STRBB</name>
<organism evidence="6 7">
    <name type="scientific">Streptomyces bingchenggensis (strain BCW-1)</name>
    <dbReference type="NCBI Taxonomy" id="749414"/>
    <lineage>
        <taxon>Bacteria</taxon>
        <taxon>Bacillati</taxon>
        <taxon>Actinomycetota</taxon>
        <taxon>Actinomycetes</taxon>
        <taxon>Kitasatosporales</taxon>
        <taxon>Streptomycetaceae</taxon>
        <taxon>Streptomyces</taxon>
    </lineage>
</organism>
<dbReference type="PANTHER" id="PTHR30136:SF35">
    <property type="entry name" value="HTH-TYPE TRANSCRIPTIONAL REGULATOR RV1719"/>
    <property type="match status" value="1"/>
</dbReference>
<evidence type="ECO:0000259" key="5">
    <source>
        <dbReference type="PROSITE" id="PS51078"/>
    </source>
</evidence>
<evidence type="ECO:0000256" key="1">
    <source>
        <dbReference type="ARBA" id="ARBA00023015"/>
    </source>
</evidence>
<dbReference type="Gene3D" id="3.30.450.40">
    <property type="match status" value="1"/>
</dbReference>
<evidence type="ECO:0000256" key="3">
    <source>
        <dbReference type="ARBA" id="ARBA00023163"/>
    </source>
</evidence>
<dbReference type="GO" id="GO:0045892">
    <property type="term" value="P:negative regulation of DNA-templated transcription"/>
    <property type="evidence" value="ECO:0007669"/>
    <property type="project" value="TreeGrafter"/>
</dbReference>
<dbReference type="GO" id="GO:0003677">
    <property type="term" value="F:DNA binding"/>
    <property type="evidence" value="ECO:0007669"/>
    <property type="project" value="UniProtKB-KW"/>
</dbReference>
<dbReference type="InterPro" id="IPR050707">
    <property type="entry name" value="HTH_MetabolicPath_Reg"/>
</dbReference>
<gene>
    <name evidence="6" type="ordered locus">SBI_01917</name>
</gene>
<dbReference type="AlphaFoldDB" id="D7BQ31"/>
<evidence type="ECO:0000313" key="6">
    <source>
        <dbReference type="EMBL" id="ADI05038.1"/>
    </source>
</evidence>
<dbReference type="Pfam" id="PF01614">
    <property type="entry name" value="IclR_C"/>
    <property type="match status" value="1"/>
</dbReference>
<dbReference type="EMBL" id="CP002047">
    <property type="protein sequence ID" value="ADI05038.1"/>
    <property type="molecule type" value="Genomic_DNA"/>
</dbReference>
<evidence type="ECO:0000256" key="2">
    <source>
        <dbReference type="ARBA" id="ARBA00023125"/>
    </source>
</evidence>
<accession>D7BQ31</accession>
<dbReference type="STRING" id="749414.SBI_01917"/>
<dbReference type="InterPro" id="IPR014757">
    <property type="entry name" value="Tscrpt_reg_IclR_C"/>
</dbReference>
<dbReference type="Pfam" id="PF09339">
    <property type="entry name" value="HTH_IclR"/>
    <property type="match status" value="1"/>
</dbReference>
<dbReference type="PROSITE" id="PS51077">
    <property type="entry name" value="HTH_ICLR"/>
    <property type="match status" value="1"/>
</dbReference>
<dbReference type="SUPFAM" id="SSF55781">
    <property type="entry name" value="GAF domain-like"/>
    <property type="match status" value="1"/>
</dbReference>
<dbReference type="PANTHER" id="PTHR30136">
    <property type="entry name" value="HELIX-TURN-HELIX TRANSCRIPTIONAL REGULATOR, ICLR FAMILY"/>
    <property type="match status" value="1"/>
</dbReference>
<keyword evidence="1" id="KW-0805">Transcription regulation</keyword>
<dbReference type="InterPro" id="IPR036388">
    <property type="entry name" value="WH-like_DNA-bd_sf"/>
</dbReference>
<keyword evidence="3" id="KW-0804">Transcription</keyword>
<dbReference type="HOGENOM" id="CLU_062618_7_4_11"/>
<keyword evidence="7" id="KW-1185">Reference proteome</keyword>
<dbReference type="Gene3D" id="1.10.10.10">
    <property type="entry name" value="Winged helix-like DNA-binding domain superfamily/Winged helix DNA-binding domain"/>
    <property type="match status" value="1"/>
</dbReference>
<evidence type="ECO:0000313" key="7">
    <source>
        <dbReference type="Proteomes" id="UP000000377"/>
    </source>
</evidence>
<dbReference type="eggNOG" id="COG1414">
    <property type="taxonomic scope" value="Bacteria"/>
</dbReference>
<sequence length="238" mass="24767">MVDMNMPGGGRGVLEGAFALLEAVERAGESRLTALAAESGLPKTTARRLLEQLVELGAVERSGGLFRMGSRMFRLGLGWQPHPGMLALARRPVHELARATGATVGIFVLREGRALTAAAVPGEWDAFAPMRAGTAFPWTTAAGKVLVAGAPAGLPVEPPSRAWSREAAQIREAGFAVDRQEVAEGVCCVAVPLRGRSGTAVAALCALVDPSQPLSPLTASVVRTGRVISATMQGRPGR</sequence>
<evidence type="ECO:0000259" key="4">
    <source>
        <dbReference type="PROSITE" id="PS51077"/>
    </source>
</evidence>
<dbReference type="PROSITE" id="PS51078">
    <property type="entry name" value="ICLR_ED"/>
    <property type="match status" value="1"/>
</dbReference>
<protein>
    <submittedName>
        <fullName evidence="6">Transcriptional regulator, IclR family protein</fullName>
    </submittedName>
</protein>
<dbReference type="PATRIC" id="fig|749414.3.peg.1984"/>
<dbReference type="InterPro" id="IPR029016">
    <property type="entry name" value="GAF-like_dom_sf"/>
</dbReference>
<dbReference type="InterPro" id="IPR036390">
    <property type="entry name" value="WH_DNA-bd_sf"/>
</dbReference>
<proteinExistence type="predicted"/>
<dbReference type="GO" id="GO:0003700">
    <property type="term" value="F:DNA-binding transcription factor activity"/>
    <property type="evidence" value="ECO:0007669"/>
    <property type="project" value="TreeGrafter"/>
</dbReference>
<dbReference type="SMART" id="SM00346">
    <property type="entry name" value="HTH_ICLR"/>
    <property type="match status" value="1"/>
</dbReference>
<dbReference type="InterPro" id="IPR005471">
    <property type="entry name" value="Tscrpt_reg_IclR_N"/>
</dbReference>
<dbReference type="SUPFAM" id="SSF46785">
    <property type="entry name" value="Winged helix' DNA-binding domain"/>
    <property type="match status" value="1"/>
</dbReference>
<keyword evidence="2" id="KW-0238">DNA-binding</keyword>
<dbReference type="KEGG" id="sbh:SBI_01917"/>
<dbReference type="Proteomes" id="UP000000377">
    <property type="component" value="Chromosome"/>
</dbReference>
<feature type="domain" description="HTH iclR-type" evidence="4">
    <location>
        <begin position="11"/>
        <end position="77"/>
    </location>
</feature>
<reference evidence="6 7" key="1">
    <citation type="journal article" date="2010" name="J. Bacteriol.">
        <title>Genome sequence of the milbemycin-producing bacterium Streptomyces bingchenggensis.</title>
        <authorList>
            <person name="Wang X.J."/>
            <person name="Yan Y.J."/>
            <person name="Zhang B."/>
            <person name="An J."/>
            <person name="Wang J.J."/>
            <person name="Tian J."/>
            <person name="Jiang L."/>
            <person name="Chen Y.H."/>
            <person name="Huang S.X."/>
            <person name="Yin M."/>
            <person name="Zhang J."/>
            <person name="Gao A.L."/>
            <person name="Liu C.X."/>
            <person name="Zhu Z.X."/>
            <person name="Xiang W.S."/>
        </authorList>
    </citation>
    <scope>NUCLEOTIDE SEQUENCE [LARGE SCALE GENOMIC DNA]</scope>
    <source>
        <strain evidence="6 7">BCW-1</strain>
    </source>
</reference>